<keyword evidence="5" id="KW-1185">Reference proteome</keyword>
<dbReference type="InterPro" id="IPR048950">
    <property type="entry name" value="Ppx_GppA_C"/>
</dbReference>
<evidence type="ECO:0000313" key="4">
    <source>
        <dbReference type="EMBL" id="MET3651463.1"/>
    </source>
</evidence>
<name>A0ABV2JRJ3_9GAMM</name>
<dbReference type="InterPro" id="IPR043129">
    <property type="entry name" value="ATPase_NBD"/>
</dbReference>
<evidence type="ECO:0000259" key="3">
    <source>
        <dbReference type="Pfam" id="PF21447"/>
    </source>
</evidence>
<dbReference type="Pfam" id="PF21447">
    <property type="entry name" value="Ppx-GppA_III"/>
    <property type="match status" value="1"/>
</dbReference>
<gene>
    <name evidence="4" type="ORF">ABIC75_001165</name>
</gene>
<dbReference type="GO" id="GO:0008894">
    <property type="term" value="F:guanosine-5'-triphosphate,3'-diphosphate diphosphatase activity"/>
    <property type="evidence" value="ECO:0007669"/>
    <property type="project" value="UniProtKB-EC"/>
</dbReference>
<keyword evidence="1 4" id="KW-0378">Hydrolase</keyword>
<feature type="domain" description="Ppx/GppA phosphatase C-terminal" evidence="3">
    <location>
        <begin position="318"/>
        <end position="490"/>
    </location>
</feature>
<dbReference type="Proteomes" id="UP001549184">
    <property type="component" value="Unassembled WGS sequence"/>
</dbReference>
<proteinExistence type="predicted"/>
<feature type="domain" description="Ppx/GppA phosphatase N-terminal" evidence="2">
    <location>
        <begin position="28"/>
        <end position="311"/>
    </location>
</feature>
<dbReference type="SUPFAM" id="SSF109604">
    <property type="entry name" value="HD-domain/PDEase-like"/>
    <property type="match status" value="1"/>
</dbReference>
<dbReference type="RefSeq" id="WP_354012892.1">
    <property type="nucleotide sequence ID" value="NZ_JBEPMU010000001.1"/>
</dbReference>
<dbReference type="Pfam" id="PF02541">
    <property type="entry name" value="Ppx-GppA"/>
    <property type="match status" value="1"/>
</dbReference>
<dbReference type="Gene3D" id="3.30.420.150">
    <property type="entry name" value="Exopolyphosphatase. Domain 2"/>
    <property type="match status" value="1"/>
</dbReference>
<accession>A0ABV2JRJ3</accession>
<evidence type="ECO:0000259" key="2">
    <source>
        <dbReference type="Pfam" id="PF02541"/>
    </source>
</evidence>
<dbReference type="Gene3D" id="1.10.3210.10">
    <property type="entry name" value="Hypothetical protein af1432"/>
    <property type="match status" value="1"/>
</dbReference>
<dbReference type="GO" id="GO:0004309">
    <property type="term" value="F:exopolyphosphatase activity"/>
    <property type="evidence" value="ECO:0007669"/>
    <property type="project" value="UniProtKB-EC"/>
</dbReference>
<evidence type="ECO:0000256" key="1">
    <source>
        <dbReference type="ARBA" id="ARBA00022801"/>
    </source>
</evidence>
<reference evidence="4 5" key="1">
    <citation type="submission" date="2024-06" db="EMBL/GenBank/DDBJ databases">
        <title>Sorghum-associated microbial communities from plants grown in Nebraska, USA.</title>
        <authorList>
            <person name="Schachtman D."/>
        </authorList>
    </citation>
    <scope>NUCLEOTIDE SEQUENCE [LARGE SCALE GENOMIC DNA]</scope>
    <source>
        <strain evidence="4 5">1073</strain>
    </source>
</reference>
<dbReference type="PANTHER" id="PTHR30005:SF14">
    <property type="entry name" value="EXOPOLYPHOSPHATASE"/>
    <property type="match status" value="1"/>
</dbReference>
<dbReference type="EC" id="3.6.1.11" evidence="4"/>
<dbReference type="InterPro" id="IPR050273">
    <property type="entry name" value="GppA/Ppx_hydrolase"/>
</dbReference>
<dbReference type="CDD" id="cd24053">
    <property type="entry name" value="ASKHA_NBD_EcPPX-GppA-like"/>
    <property type="match status" value="1"/>
</dbReference>
<organism evidence="4 5">
    <name type="scientific">Dyella japonica</name>
    <dbReference type="NCBI Taxonomy" id="231455"/>
    <lineage>
        <taxon>Bacteria</taxon>
        <taxon>Pseudomonadati</taxon>
        <taxon>Pseudomonadota</taxon>
        <taxon>Gammaproteobacteria</taxon>
        <taxon>Lysobacterales</taxon>
        <taxon>Rhodanobacteraceae</taxon>
        <taxon>Dyella</taxon>
    </lineage>
</organism>
<comment type="caution">
    <text evidence="4">The sequence shown here is derived from an EMBL/GenBank/DDBJ whole genome shotgun (WGS) entry which is preliminary data.</text>
</comment>
<evidence type="ECO:0000313" key="5">
    <source>
        <dbReference type="Proteomes" id="UP001549184"/>
    </source>
</evidence>
<sequence length="505" mass="55565">MSQGDQIQIKDGELIAAVDMGSNSYHMVVARVEHGEPRVIDRLRETVRMAAGLRADGTLDAEHRARALNCLARFGQRIAGVPSSRVRAVATNTVRRLASPQTFLTAAEASLGHPVEIVSGREEGRLIFLGASHDLPASRESRLVIDVGGGSTEFIIGRGFAPMHTESVQAGCIASTLRFFPGGKLNRKRWQRANNEIGVLLQQFAEDYRESGWVEAFGSSGTAKAIGSVVQAMRFSDDGITPSSLAQLRDALLAQGQIETLKLPGLADDRAPVIAGGVVIFEAAFEALGIERLRVCESSMREGLLWDLLGRAGGSDPRTASIDALANRYGVDRAQARRVESTALMFFDQIARFWKLDSEAREWLSWAARVHEIGLAIAHSQHHHHGAYILRHADLAGFSRQEQQLLAAIVESHRRKPDKATFSALPQRYRQLARYITALLRLGVLFRRARRAESLPQMQLAATTQRLRLTVPSSWLDQHPLSEADLEQEQAPLNELGLLLEVHPS</sequence>
<dbReference type="SUPFAM" id="SSF53067">
    <property type="entry name" value="Actin-like ATPase domain"/>
    <property type="match status" value="2"/>
</dbReference>
<dbReference type="InterPro" id="IPR030673">
    <property type="entry name" value="PyroPPase_GppA_Ppx"/>
</dbReference>
<dbReference type="Gene3D" id="3.30.420.40">
    <property type="match status" value="1"/>
</dbReference>
<dbReference type="InterPro" id="IPR003695">
    <property type="entry name" value="Ppx_GppA_N"/>
</dbReference>
<dbReference type="PANTHER" id="PTHR30005">
    <property type="entry name" value="EXOPOLYPHOSPHATASE"/>
    <property type="match status" value="1"/>
</dbReference>
<dbReference type="EC" id="3.6.1.40" evidence="4"/>
<dbReference type="PIRSF" id="PIRSF001267">
    <property type="entry name" value="Pyrophosphatase_GppA_Ppx"/>
    <property type="match status" value="1"/>
</dbReference>
<dbReference type="EMBL" id="JBEPMU010000001">
    <property type="protein sequence ID" value="MET3651463.1"/>
    <property type="molecule type" value="Genomic_DNA"/>
</dbReference>
<protein>
    <submittedName>
        <fullName evidence="4">Exopolyphosphatase/guanosine-5'-triphosphate, 3'-diphosphate pyrophosphatase</fullName>
        <ecNumber evidence="4">3.6.1.11</ecNumber>
        <ecNumber evidence="4">3.6.1.40</ecNumber>
    </submittedName>
</protein>